<accession>A0A1I4CGV8</accession>
<dbReference type="EMBL" id="FOTF01000002">
    <property type="protein sequence ID" value="SFK79346.1"/>
    <property type="molecule type" value="Genomic_DNA"/>
</dbReference>
<proteinExistence type="predicted"/>
<dbReference type="STRING" id="195913.SAMN04488004_102107"/>
<feature type="chain" id="PRO_5011762166" evidence="1">
    <location>
        <begin position="21"/>
        <end position="422"/>
    </location>
</feature>
<keyword evidence="1" id="KW-0732">Signal</keyword>
<dbReference type="Gene3D" id="2.40.160.60">
    <property type="entry name" value="Outer membrane protein transport protein (OMPP1/FadL/TodX)"/>
    <property type="match status" value="1"/>
</dbReference>
<gene>
    <name evidence="2" type="ORF">SAMN04488004_102107</name>
</gene>
<dbReference type="AlphaFoldDB" id="A0A1I4CGV8"/>
<dbReference type="OrthoDB" id="6679728at2"/>
<organism evidence="2 3">
    <name type="scientific">Loktanella salsilacus</name>
    <dbReference type="NCBI Taxonomy" id="195913"/>
    <lineage>
        <taxon>Bacteria</taxon>
        <taxon>Pseudomonadati</taxon>
        <taxon>Pseudomonadota</taxon>
        <taxon>Alphaproteobacteria</taxon>
        <taxon>Rhodobacterales</taxon>
        <taxon>Roseobacteraceae</taxon>
        <taxon>Loktanella</taxon>
    </lineage>
</organism>
<feature type="signal peptide" evidence="1">
    <location>
        <begin position="1"/>
        <end position="20"/>
    </location>
</feature>
<dbReference type="RefSeq" id="WP_090184902.1">
    <property type="nucleotide sequence ID" value="NZ_FOTF01000002.1"/>
</dbReference>
<name>A0A1I4CGV8_9RHOB</name>
<evidence type="ECO:0000313" key="3">
    <source>
        <dbReference type="Proteomes" id="UP000199550"/>
    </source>
</evidence>
<reference evidence="2 3" key="1">
    <citation type="submission" date="2016-10" db="EMBL/GenBank/DDBJ databases">
        <authorList>
            <person name="de Groot N.N."/>
        </authorList>
    </citation>
    <scope>NUCLEOTIDE SEQUENCE [LARGE SCALE GENOMIC DNA]</scope>
    <source>
        <strain evidence="2 3">DSM 16199</strain>
    </source>
</reference>
<evidence type="ECO:0000256" key="1">
    <source>
        <dbReference type="SAM" id="SignalP"/>
    </source>
</evidence>
<protein>
    <submittedName>
        <fullName evidence="2">Long-chain fatty acid transport protein</fullName>
    </submittedName>
</protein>
<dbReference type="SUPFAM" id="SSF56935">
    <property type="entry name" value="Porins"/>
    <property type="match status" value="1"/>
</dbReference>
<keyword evidence="3" id="KW-1185">Reference proteome</keyword>
<dbReference type="Proteomes" id="UP000199550">
    <property type="component" value="Unassembled WGS sequence"/>
</dbReference>
<evidence type="ECO:0000313" key="2">
    <source>
        <dbReference type="EMBL" id="SFK79346.1"/>
    </source>
</evidence>
<sequence length="422" mass="44043">MKKQFTLGAALLMTTTAASASGIDRNLTNYGLLFETGNYAELSYANVSPSVSGTYGPTATALGGGATSTDVMSKDFETLSGSVKYDLTDKLALGLFSNQPFGANADYTNGFYTGLAAEWDSRGTSIVLKYKVTPNISVYGGARSIVSQATIDIPDQLIRVQYGLAAQQLGDAAAAAAAGGDLATAGALGQQAQQLGAIATTTPVGGLTYKATTDSDRQTSYIVGAAYERPEIALRVALTYESGYTHSFESVESFGGIDTDPMTTNIEMPDVYTLDFQSGVATDTLIFGSIRHATWSDWEVRPPVYGASIPASPVGSARVTGIDTDTTTYRIGVGRKFSDAISGFARVTYEPGNGDVLSRLSPTDGSIAYGFGGSYTNGAIKVTGGVEYITFGEGDDNENALLATNFSDNDAVAVGLSVGYRF</sequence>